<dbReference type="Proteomes" id="UP000475532">
    <property type="component" value="Unassembled WGS sequence"/>
</dbReference>
<evidence type="ECO:0000313" key="4">
    <source>
        <dbReference type="Proteomes" id="UP000475532"/>
    </source>
</evidence>
<accession>A0A6L9QKH3</accession>
<dbReference type="InterPro" id="IPR032710">
    <property type="entry name" value="NTF2-like_dom_sf"/>
</dbReference>
<dbReference type="PANTHER" id="PTHR33747:SF1">
    <property type="entry name" value="ADENYLATE CYCLASE-ASSOCIATED CAP C-TERMINAL DOMAIN-CONTAINING PROTEIN"/>
    <property type="match status" value="1"/>
</dbReference>
<evidence type="ECO:0000313" key="3">
    <source>
        <dbReference type="EMBL" id="NEA25602.1"/>
    </source>
</evidence>
<proteinExistence type="inferred from homology"/>
<sequence>MALSLPRASRAARQNPHVAKKCPCGVGARYRECCGRLHRGEAAAATAGELMRSRFSAFAVGDEAYLLRTWHPATRPERVGFEDGTRWTHLEIVREEDGGPDDEKGVVEFRAHYLAGSGPGELHEVSRFVRQDGGWVYVRGKIIDSGPA</sequence>
<dbReference type="PANTHER" id="PTHR33747">
    <property type="entry name" value="UPF0225 PROTEIN SCO1677"/>
    <property type="match status" value="1"/>
</dbReference>
<reference evidence="3 4" key="1">
    <citation type="submission" date="2020-01" db="EMBL/GenBank/DDBJ databases">
        <title>Insect and environment-associated Actinomycetes.</title>
        <authorList>
            <person name="Currrie C."/>
            <person name="Chevrette M."/>
            <person name="Carlson C."/>
            <person name="Stubbendieck R."/>
            <person name="Wendt-Pienkowski E."/>
        </authorList>
    </citation>
    <scope>NUCLEOTIDE SEQUENCE [LARGE SCALE GENOMIC DNA]</scope>
    <source>
        <strain evidence="3 4">SID10258</strain>
    </source>
</reference>
<dbReference type="InterPro" id="IPR023006">
    <property type="entry name" value="YchJ-like"/>
</dbReference>
<comment type="caution">
    <text evidence="3">The sequence shown here is derived from an EMBL/GenBank/DDBJ whole genome shotgun (WGS) entry which is preliminary data.</text>
</comment>
<comment type="similarity">
    <text evidence="1">Belongs to the UPF0225 family.</text>
</comment>
<name>A0A6L9QKH3_9ACTN</name>
<feature type="domain" description="YchJ-like middle NTF2-like" evidence="2">
    <location>
        <begin position="46"/>
        <end position="140"/>
    </location>
</feature>
<dbReference type="AlphaFoldDB" id="A0A6L9QKH3"/>
<evidence type="ECO:0000259" key="2">
    <source>
        <dbReference type="Pfam" id="PF17775"/>
    </source>
</evidence>
<gene>
    <name evidence="3" type="ORF">G3I70_24390</name>
</gene>
<dbReference type="Pfam" id="PF17775">
    <property type="entry name" value="YchJ_M-like"/>
    <property type="match status" value="1"/>
</dbReference>
<dbReference type="Gene3D" id="3.10.450.50">
    <property type="match status" value="1"/>
</dbReference>
<evidence type="ECO:0000256" key="1">
    <source>
        <dbReference type="HAMAP-Rule" id="MF_00612"/>
    </source>
</evidence>
<dbReference type="InterPro" id="IPR048469">
    <property type="entry name" value="YchJ-like_M"/>
</dbReference>
<dbReference type="HAMAP" id="MF_00612">
    <property type="entry name" value="UPF0225"/>
    <property type="match status" value="1"/>
</dbReference>
<dbReference type="SUPFAM" id="SSF54427">
    <property type="entry name" value="NTF2-like"/>
    <property type="match status" value="1"/>
</dbReference>
<organism evidence="3 4">
    <name type="scientific">Actinomadura bangladeshensis</name>
    <dbReference type="NCBI Taxonomy" id="453573"/>
    <lineage>
        <taxon>Bacteria</taxon>
        <taxon>Bacillati</taxon>
        <taxon>Actinomycetota</taxon>
        <taxon>Actinomycetes</taxon>
        <taxon>Streptosporangiales</taxon>
        <taxon>Thermomonosporaceae</taxon>
        <taxon>Actinomadura</taxon>
    </lineage>
</organism>
<dbReference type="EMBL" id="JAAGLI010000633">
    <property type="protein sequence ID" value="NEA25602.1"/>
    <property type="molecule type" value="Genomic_DNA"/>
</dbReference>
<protein>
    <recommendedName>
        <fullName evidence="1">UPF0225 protein G3I70_24390</fullName>
    </recommendedName>
</protein>